<reference evidence="2 3" key="1">
    <citation type="submission" date="2016-10" db="EMBL/GenBank/DDBJ databases">
        <authorList>
            <person name="de Groot N.N."/>
        </authorList>
    </citation>
    <scope>NUCLEOTIDE SEQUENCE [LARGE SCALE GENOMIC DNA]</scope>
    <source>
        <strain evidence="2 3">DSM 14858</strain>
    </source>
</reference>
<dbReference type="AlphaFoldDB" id="A0A1H7MEG9"/>
<dbReference type="OrthoDB" id="7873527at2"/>
<name>A0A1H7MEG9_9RHOB</name>
<dbReference type="InterPro" id="IPR036844">
    <property type="entry name" value="Hint_dom_sf"/>
</dbReference>
<gene>
    <name evidence="2" type="ORF">SAMN04488526_1893</name>
</gene>
<dbReference type="RefSeq" id="WP_092762155.1">
    <property type="nucleotide sequence ID" value="NZ_FNZQ01000003.1"/>
</dbReference>
<dbReference type="Pfam" id="PF13403">
    <property type="entry name" value="Hint_2"/>
    <property type="match status" value="1"/>
</dbReference>
<keyword evidence="3" id="KW-1185">Reference proteome</keyword>
<dbReference type="SUPFAM" id="SSF51294">
    <property type="entry name" value="Hedgehog/intein (Hint) domain"/>
    <property type="match status" value="1"/>
</dbReference>
<dbReference type="Proteomes" id="UP000199283">
    <property type="component" value="Unassembled WGS sequence"/>
</dbReference>
<dbReference type="STRING" id="188906.SAMN04488526_1893"/>
<evidence type="ECO:0000259" key="1">
    <source>
        <dbReference type="Pfam" id="PF13403"/>
    </source>
</evidence>
<evidence type="ECO:0000313" key="2">
    <source>
        <dbReference type="EMBL" id="SEL09308.1"/>
    </source>
</evidence>
<dbReference type="EMBL" id="FNZQ01000003">
    <property type="protein sequence ID" value="SEL09308.1"/>
    <property type="molecule type" value="Genomic_DNA"/>
</dbReference>
<accession>A0A1H7MEG9</accession>
<dbReference type="InterPro" id="IPR028992">
    <property type="entry name" value="Hedgehog/Intein_dom"/>
</dbReference>
<feature type="domain" description="Hedgehog/Intein (Hint)" evidence="1">
    <location>
        <begin position="31"/>
        <end position="154"/>
    </location>
</feature>
<protein>
    <submittedName>
        <fullName evidence="2">Hint domain-containing protein</fullName>
    </submittedName>
</protein>
<proteinExistence type="predicted"/>
<evidence type="ECO:0000313" key="3">
    <source>
        <dbReference type="Proteomes" id="UP000199283"/>
    </source>
</evidence>
<sequence length="170" mass="17932">MTVQLRQNAEKLAFHAAAVAAPDVIAKGGIARGTIILTASGEVAVEALKTGDRIITRERGMAVLTSVITHTAPACTIRTDSLGLGRPERDTTVASDQHVAVRDWRAEALFGADAALVPARRLADGKHIAAFGEAEFFRLDFGTALTIYANGLETPIGRTETGVIEIDPAD</sequence>
<organism evidence="2 3">
    <name type="scientific">Jannaschia helgolandensis</name>
    <dbReference type="NCBI Taxonomy" id="188906"/>
    <lineage>
        <taxon>Bacteria</taxon>
        <taxon>Pseudomonadati</taxon>
        <taxon>Pseudomonadota</taxon>
        <taxon>Alphaproteobacteria</taxon>
        <taxon>Rhodobacterales</taxon>
        <taxon>Roseobacteraceae</taxon>
        <taxon>Jannaschia</taxon>
    </lineage>
</organism>